<feature type="region of interest" description="Disordered" evidence="2">
    <location>
        <begin position="347"/>
        <end position="382"/>
    </location>
</feature>
<dbReference type="PANTHER" id="PTHR12451:SF0">
    <property type="entry name" value="ZINC FINGER PROTEIN CASTOR HOMOLOG 1"/>
    <property type="match status" value="1"/>
</dbReference>
<reference evidence="4 5" key="1">
    <citation type="submission" date="2019-07" db="EMBL/GenBank/DDBJ databases">
        <title>Draft genome assembly of a fouling barnacle, Amphibalanus amphitrite (Darwin, 1854): The first reference genome for Thecostraca.</title>
        <authorList>
            <person name="Kim W."/>
        </authorList>
    </citation>
    <scope>NUCLEOTIDE SEQUENCE [LARGE SCALE GENOMIC DNA]</scope>
    <source>
        <strain evidence="4">SNU_AA5</strain>
        <tissue evidence="4">Soma without cirri and trophi</tissue>
    </source>
</reference>
<dbReference type="GO" id="GO:0045944">
    <property type="term" value="P:positive regulation of transcription by RNA polymerase II"/>
    <property type="evidence" value="ECO:0007669"/>
    <property type="project" value="TreeGrafter"/>
</dbReference>
<dbReference type="GO" id="GO:0005634">
    <property type="term" value="C:nucleus"/>
    <property type="evidence" value="ECO:0007669"/>
    <property type="project" value="TreeGrafter"/>
</dbReference>
<sequence length="1446" mass="160712">MIPYGAIAHGLPHNEVLSAGGDTALNGDTMASGQRSEPDEDPPPAEEDEPEEEEDDDEHERDEERRPGRVGQRHGRLGRRGRGRELAVALCHHVQPTRATRHRRELRHEPPRPLCRCLHHLTHLQRATPADHPTPTPAGATSARTFQPRAIVYQYAEAAAEVSGETRDSFSETDEQALDLTESRAPPRPSASEPAPMDLTVRTPTQINSALPGRPPAAVDPSEMKRYAENTMRELLGIYGFPSDPSEAHQSPAGKLFEHLTGRLPPAAAPAPGGGGRTSPQQPPHQPPTPPHTPRAASPGQAAALEQERRRLLARTAMGGNGLLLPQNMATLLTFAALNKDRSLAQAGAHGAPAGTPVPPSGVSPANGLPFPSPATTATDRRNTAVDYGRYVRRFTSAQECGFNHCIDLSYREHFHCLECNSRVFVKKEEMIRHFKWHKKRDDSLQHGFMRYSPTDDCGDRYPDCSHNRKQTHYHCLKEGCDKVYISTSDVQMHANYHRKDSAIQQEGFQRFRASEDCGVEMCSYQGQRTTHFHCKRPGCSFTFKNKADMEKHKTYHIKDEQLNKDGFKKYIKHEHCPFENCRFSKVCNHIHCIRPGCSYVLHSSGQLYSHKRKHERQDSEMAYRNYRLSQSLPRDGAFGEQFPLAAALSRTVSPSVSVPGSMAPLNQPSPSTSPGSVQSPLPASPSDALKASPYGRLGALFPGMLTPSSFALEPLAPQDMKPSHPSELPRLPEAELMQRFVLELTDGATCAVTGCEFSGTAHYHCSQPECGVLFQSRDSARDHARNHEQQQHVTATYYEEVAETEDPCPCQPHCLYRGKERHYHCNWEGCTEVILRSDKPFRRLDHYKMHDYSRRLAASKESSGPPPVPPLLPYISPEIQKRRAAAAAAAAAAQAAKVSAPFEVPMPGADTFRGHMPPGMFGSFKLPKPLLAARSADLPGTSPAVSAADSDPPRPVVKHEADPTEGFREYREGATCTDADCAQAGRRHYHCAHPRCFFASSDTEDLTSHARDFHDNVDILEGFVFFNRDVDCKMAGCLSNKVNRHFHCTRPGCGHSFVRYLAMAEHDKLHRSQQATGSPPPTSNGQTGSPIVKAAGTYYPLSAFATPDMPQGLVLHSRLTEQRQRSPPTLGAASPRRSRSPTELQVQGERSDPATSAPLPAVSQHPDIPGAEVVPEMPRHPMLPFHPFAHASFLGSPEGFLLRPALHPALAGFPMMPPQNGGFPLPMSAAMFDPALLSRKRLSGDGPGDGHRPEVKKPRNMRILKDEPVPDGYIRFRYNKEFNEDCKYPHCGYREHQTHFHCIRKDCGYSFCDKTRFVQHTARHERLDTLMGGDFVQYRANIPCGRDACIYTNTLDQRQNKASHFHCLKCEFVCTDTNKVVAHRRQHTKLDSITQAGFEKFTPSQSCKIETCNHNGKQTHYHCVKCQYSVLGLSQMSAHKYRHME</sequence>
<evidence type="ECO:0000313" key="4">
    <source>
        <dbReference type="EMBL" id="KAF0298892.1"/>
    </source>
</evidence>
<feature type="domain" description="C2H2-type" evidence="3">
    <location>
        <begin position="1301"/>
        <end position="1330"/>
    </location>
</feature>
<keyword evidence="1" id="KW-0479">Metal-binding</keyword>
<gene>
    <name evidence="4" type="primary">cas_2</name>
    <name evidence="4" type="ORF">FJT64_003779</name>
</gene>
<dbReference type="InterPro" id="IPR013087">
    <property type="entry name" value="Znf_C2H2_type"/>
</dbReference>
<feature type="domain" description="C2H2-type" evidence="3">
    <location>
        <begin position="1047"/>
        <end position="1076"/>
    </location>
</feature>
<feature type="region of interest" description="Disordered" evidence="2">
    <location>
        <begin position="162"/>
        <end position="222"/>
    </location>
</feature>
<dbReference type="GO" id="GO:0008270">
    <property type="term" value="F:zinc ion binding"/>
    <property type="evidence" value="ECO:0007669"/>
    <property type="project" value="UniProtKB-KW"/>
</dbReference>
<keyword evidence="1" id="KW-0863">Zinc-finger</keyword>
<dbReference type="Proteomes" id="UP000440578">
    <property type="component" value="Unassembled WGS sequence"/>
</dbReference>
<evidence type="ECO:0000256" key="2">
    <source>
        <dbReference type="SAM" id="MobiDB-lite"/>
    </source>
</evidence>
<organism evidence="4 5">
    <name type="scientific">Amphibalanus amphitrite</name>
    <name type="common">Striped barnacle</name>
    <name type="synonym">Balanus amphitrite</name>
    <dbReference type="NCBI Taxonomy" id="1232801"/>
    <lineage>
        <taxon>Eukaryota</taxon>
        <taxon>Metazoa</taxon>
        <taxon>Ecdysozoa</taxon>
        <taxon>Arthropoda</taxon>
        <taxon>Crustacea</taxon>
        <taxon>Multicrustacea</taxon>
        <taxon>Cirripedia</taxon>
        <taxon>Thoracica</taxon>
        <taxon>Thoracicalcarea</taxon>
        <taxon>Balanomorpha</taxon>
        <taxon>Balanoidea</taxon>
        <taxon>Balanidae</taxon>
        <taxon>Amphibalaninae</taxon>
        <taxon>Amphibalanus</taxon>
    </lineage>
</organism>
<dbReference type="OrthoDB" id="10063916at2759"/>
<feature type="region of interest" description="Disordered" evidence="2">
    <location>
        <begin position="263"/>
        <end position="306"/>
    </location>
</feature>
<dbReference type="GO" id="GO:0045664">
    <property type="term" value="P:regulation of neuron differentiation"/>
    <property type="evidence" value="ECO:0007669"/>
    <property type="project" value="TreeGrafter"/>
</dbReference>
<feature type="compositionally biased region" description="Polar residues" evidence="2">
    <location>
        <begin position="657"/>
        <end position="682"/>
    </location>
</feature>
<feature type="domain" description="C2H2-type" evidence="3">
    <location>
        <begin position="533"/>
        <end position="562"/>
    </location>
</feature>
<keyword evidence="5" id="KW-1185">Reference proteome</keyword>
<feature type="compositionally biased region" description="Polar residues" evidence="2">
    <location>
        <begin position="1073"/>
        <end position="1090"/>
    </location>
</feature>
<keyword evidence="1" id="KW-0862">Zinc</keyword>
<evidence type="ECO:0000259" key="3">
    <source>
        <dbReference type="PROSITE" id="PS50157"/>
    </source>
</evidence>
<feature type="domain" description="C2H2-type" evidence="3">
    <location>
        <begin position="764"/>
        <end position="793"/>
    </location>
</feature>
<dbReference type="GO" id="GO:0000981">
    <property type="term" value="F:DNA-binding transcription factor activity, RNA polymerase II-specific"/>
    <property type="evidence" value="ECO:0007669"/>
    <property type="project" value="TreeGrafter"/>
</dbReference>
<feature type="compositionally biased region" description="Low complexity" evidence="2">
    <location>
        <begin position="294"/>
        <end position="305"/>
    </location>
</feature>
<feature type="compositionally biased region" description="Acidic residues" evidence="2">
    <location>
        <begin position="38"/>
        <end position="61"/>
    </location>
</feature>
<accession>A0A6A4W7G8</accession>
<feature type="region of interest" description="Disordered" evidence="2">
    <location>
        <begin position="1069"/>
        <end position="1092"/>
    </location>
</feature>
<dbReference type="InterPro" id="IPR040373">
    <property type="entry name" value="CASZ1"/>
</dbReference>
<dbReference type="PANTHER" id="PTHR12451">
    <property type="entry name" value="TRANSCRIPTION FACTOR CASTOR PROTEIN MING -RELATED"/>
    <property type="match status" value="1"/>
</dbReference>
<dbReference type="GO" id="GO:0000977">
    <property type="term" value="F:RNA polymerase II transcription regulatory region sequence-specific DNA binding"/>
    <property type="evidence" value="ECO:0007669"/>
    <property type="project" value="TreeGrafter"/>
</dbReference>
<feature type="region of interest" description="Disordered" evidence="2">
    <location>
        <begin position="657"/>
        <end position="690"/>
    </location>
</feature>
<dbReference type="PROSITE" id="PS00028">
    <property type="entry name" value="ZINC_FINGER_C2H2_1"/>
    <property type="match status" value="8"/>
</dbReference>
<feature type="region of interest" description="Disordered" evidence="2">
    <location>
        <begin position="938"/>
        <end position="964"/>
    </location>
</feature>
<feature type="compositionally biased region" description="Pro residues" evidence="2">
    <location>
        <begin position="281"/>
        <end position="293"/>
    </location>
</feature>
<feature type="region of interest" description="Disordered" evidence="2">
    <location>
        <begin position="16"/>
        <end position="81"/>
    </location>
</feature>
<dbReference type="PROSITE" id="PS50157">
    <property type="entry name" value="ZINC_FINGER_C2H2_2"/>
    <property type="match status" value="4"/>
</dbReference>
<feature type="compositionally biased region" description="Basic residues" evidence="2">
    <location>
        <begin position="71"/>
        <end position="81"/>
    </location>
</feature>
<protein>
    <submittedName>
        <fullName evidence="4">Transcription factor castor</fullName>
    </submittedName>
</protein>
<evidence type="ECO:0000256" key="1">
    <source>
        <dbReference type="PROSITE-ProRule" id="PRU00042"/>
    </source>
</evidence>
<feature type="region of interest" description="Disordered" evidence="2">
    <location>
        <begin position="1118"/>
        <end position="1176"/>
    </location>
</feature>
<name>A0A6A4W7G8_AMPAM</name>
<comment type="caution">
    <text evidence="4">The sequence shown here is derived from an EMBL/GenBank/DDBJ whole genome shotgun (WGS) entry which is preliminary data.</text>
</comment>
<dbReference type="SMART" id="SM00355">
    <property type="entry name" value="ZnF_C2H2"/>
    <property type="match status" value="11"/>
</dbReference>
<dbReference type="EMBL" id="VIIS01001404">
    <property type="protein sequence ID" value="KAF0298892.1"/>
    <property type="molecule type" value="Genomic_DNA"/>
</dbReference>
<evidence type="ECO:0000313" key="5">
    <source>
        <dbReference type="Proteomes" id="UP000440578"/>
    </source>
</evidence>
<proteinExistence type="predicted"/>